<dbReference type="Gene3D" id="2.120.10.30">
    <property type="entry name" value="TolB, C-terminal domain"/>
    <property type="match status" value="2"/>
</dbReference>
<dbReference type="EMBL" id="UINC01000564">
    <property type="protein sequence ID" value="SUZ57545.1"/>
    <property type="molecule type" value="Genomic_DNA"/>
</dbReference>
<dbReference type="AlphaFoldDB" id="A0A381NSG2"/>
<dbReference type="InterPro" id="IPR011042">
    <property type="entry name" value="6-blade_b-propeller_TolB-like"/>
</dbReference>
<reference evidence="2" key="1">
    <citation type="submission" date="2018-05" db="EMBL/GenBank/DDBJ databases">
        <authorList>
            <person name="Lanie J.A."/>
            <person name="Ng W.-L."/>
            <person name="Kazmierczak K.M."/>
            <person name="Andrzejewski T.M."/>
            <person name="Davidsen T.M."/>
            <person name="Wayne K.J."/>
            <person name="Tettelin H."/>
            <person name="Glass J.I."/>
            <person name="Rusch D."/>
            <person name="Podicherti R."/>
            <person name="Tsui H.-C.T."/>
            <person name="Winkler M.E."/>
        </authorList>
    </citation>
    <scope>NUCLEOTIDE SEQUENCE</scope>
</reference>
<evidence type="ECO:0008006" key="3">
    <source>
        <dbReference type="Google" id="ProtNLM"/>
    </source>
</evidence>
<evidence type="ECO:0000313" key="2">
    <source>
        <dbReference type="EMBL" id="SUZ57545.1"/>
    </source>
</evidence>
<evidence type="ECO:0000256" key="1">
    <source>
        <dbReference type="ARBA" id="ARBA00009820"/>
    </source>
</evidence>
<dbReference type="PANTHER" id="PTHR36842">
    <property type="entry name" value="PROTEIN TOLB HOMOLOG"/>
    <property type="match status" value="1"/>
</dbReference>
<name>A0A381NSG2_9ZZZZ</name>
<gene>
    <name evidence="2" type="ORF">METZ01_LOCUS10399</name>
</gene>
<accession>A0A381NSG2</accession>
<dbReference type="PANTHER" id="PTHR36842:SF1">
    <property type="entry name" value="PROTEIN TOLB"/>
    <property type="match status" value="1"/>
</dbReference>
<protein>
    <recommendedName>
        <fullName evidence="3">TolB N-terminal domain-containing protein</fullName>
    </recommendedName>
</protein>
<dbReference type="InterPro" id="IPR011659">
    <property type="entry name" value="WD40"/>
</dbReference>
<sequence>MPVNYKNKFHLLKLHLRFCLFILSGIVLLSAERTTLAIDYIEITNPKFIPVKVGVAIGAGQEADEVQKVFKANLDKVLYFQIIPGTKQEFEESDNIVFHVELELKKNPVQLNSTIWSQGKKEAVATKSFELGNDQDIRELGLAVSDWFVENTLQFNGVATSRIAYTAQKTNRRKNIMLSSYDGKVIQRFSYNLGSNNFSSWSFDNKNILYTTFTRSKAQLAIQPSIRLRSKILAFPAGSQPLGASWHPDGKSILLTLMKQGNADIYSYNLSDAKLESLFNWKSLETSPHMSPDGKKIAFVSDTAYPRRPQIYIHNLATEKTERVTFKGNYNSSPKWSPDSTQLVYERQKKNIFQLYKYNLLTRRHVQLTFGRHDSEKPDWSPNGKQIIFSAKMKKVPKLYYISSFGGRTIRVTKSPPNISETNPVWSK</sequence>
<dbReference type="Pfam" id="PF07676">
    <property type="entry name" value="PD40"/>
    <property type="match status" value="4"/>
</dbReference>
<comment type="similarity">
    <text evidence="1">Belongs to the TolB family.</text>
</comment>
<organism evidence="2">
    <name type="scientific">marine metagenome</name>
    <dbReference type="NCBI Taxonomy" id="408172"/>
    <lineage>
        <taxon>unclassified sequences</taxon>
        <taxon>metagenomes</taxon>
        <taxon>ecological metagenomes</taxon>
    </lineage>
</organism>
<dbReference type="SUPFAM" id="SSF69304">
    <property type="entry name" value="Tricorn protease N-terminal domain"/>
    <property type="match status" value="1"/>
</dbReference>
<proteinExistence type="inferred from homology"/>